<dbReference type="GO" id="GO:0022627">
    <property type="term" value="C:cytosolic small ribosomal subunit"/>
    <property type="evidence" value="ECO:0007669"/>
    <property type="project" value="TreeGrafter"/>
</dbReference>
<dbReference type="EMBL" id="JAHDYR010000053">
    <property type="protein sequence ID" value="KAG9391755.1"/>
    <property type="molecule type" value="Genomic_DNA"/>
</dbReference>
<keyword evidence="5 7" id="KW-0687">Ribonucleoprotein</keyword>
<dbReference type="InterPro" id="IPR005710">
    <property type="entry name" value="Ribosomal_uS4_euk/arc"/>
</dbReference>
<dbReference type="CDD" id="cd00165">
    <property type="entry name" value="S4"/>
    <property type="match status" value="1"/>
</dbReference>
<comment type="caution">
    <text evidence="11">The sequence shown here is derived from an EMBL/GenBank/DDBJ whole genome shotgun (WGS) entry which is preliminary data.</text>
</comment>
<reference evidence="11" key="1">
    <citation type="submission" date="2021-05" db="EMBL/GenBank/DDBJ databases">
        <title>A free-living protist that lacks canonical eukaryotic 1 DNA replication and segregation systems.</title>
        <authorList>
            <person name="Salas-Leiva D.E."/>
            <person name="Tromer E.C."/>
            <person name="Curtis B.A."/>
            <person name="Jerlstrom-Hultqvist J."/>
            <person name="Kolisko M."/>
            <person name="Yi Z."/>
            <person name="Salas-Leiva J.S."/>
            <person name="Gallot-Lavallee L."/>
            <person name="Kops G.J.P.L."/>
            <person name="Archibald J.M."/>
            <person name="Simpson A.G.B."/>
            <person name="Roger A.J."/>
        </authorList>
    </citation>
    <scope>NUCLEOTIDE SEQUENCE</scope>
    <source>
        <strain evidence="11">BICM</strain>
    </source>
</reference>
<evidence type="ECO:0000256" key="4">
    <source>
        <dbReference type="ARBA" id="ARBA00022980"/>
    </source>
</evidence>
<dbReference type="NCBIfam" id="NF003139">
    <property type="entry name" value="PRK04051.1"/>
    <property type="match status" value="1"/>
</dbReference>
<dbReference type="GO" id="GO:0042274">
    <property type="term" value="P:ribosomal small subunit biogenesis"/>
    <property type="evidence" value="ECO:0007669"/>
    <property type="project" value="TreeGrafter"/>
</dbReference>
<evidence type="ECO:0000256" key="7">
    <source>
        <dbReference type="RuleBase" id="RU003699"/>
    </source>
</evidence>
<dbReference type="PANTHER" id="PTHR11831">
    <property type="entry name" value="30S 40S RIBOSOMAL PROTEIN"/>
    <property type="match status" value="1"/>
</dbReference>
<dbReference type="Proteomes" id="UP000717585">
    <property type="component" value="Unassembled WGS sequence"/>
</dbReference>
<feature type="domain" description="RNA-binding S4" evidence="9">
    <location>
        <begin position="109"/>
        <end position="170"/>
    </location>
</feature>
<dbReference type="InterPro" id="IPR002942">
    <property type="entry name" value="S4_RNA-bd"/>
</dbReference>
<dbReference type="InterPro" id="IPR001912">
    <property type="entry name" value="Ribosomal_uS4_N"/>
</dbReference>
<dbReference type="GO" id="GO:0003735">
    <property type="term" value="F:structural constituent of ribosome"/>
    <property type="evidence" value="ECO:0007669"/>
    <property type="project" value="InterPro"/>
</dbReference>
<evidence type="ECO:0000259" key="9">
    <source>
        <dbReference type="SMART" id="SM00363"/>
    </source>
</evidence>
<evidence type="ECO:0000313" key="12">
    <source>
        <dbReference type="Proteomes" id="UP000717585"/>
    </source>
</evidence>
<dbReference type="GO" id="GO:0006412">
    <property type="term" value="P:translation"/>
    <property type="evidence" value="ECO:0007669"/>
    <property type="project" value="InterPro"/>
</dbReference>
<evidence type="ECO:0000256" key="2">
    <source>
        <dbReference type="ARBA" id="ARBA00022730"/>
    </source>
</evidence>
<keyword evidence="12" id="KW-1185">Reference proteome</keyword>
<dbReference type="PROSITE" id="PS50889">
    <property type="entry name" value="S4"/>
    <property type="match status" value="1"/>
</dbReference>
<accession>A0A8J6AUB0</accession>
<dbReference type="FunFam" id="3.10.290.10:FF:000004">
    <property type="entry name" value="40s ribosomal protein s9"/>
    <property type="match status" value="1"/>
</dbReference>
<dbReference type="InterPro" id="IPR022801">
    <property type="entry name" value="Ribosomal_uS4"/>
</dbReference>
<proteinExistence type="inferred from homology"/>
<dbReference type="SUPFAM" id="SSF55174">
    <property type="entry name" value="Alpha-L RNA-binding motif"/>
    <property type="match status" value="1"/>
</dbReference>
<evidence type="ECO:0000259" key="10">
    <source>
        <dbReference type="SMART" id="SM01390"/>
    </source>
</evidence>
<dbReference type="OrthoDB" id="1697570at2759"/>
<dbReference type="Gene3D" id="3.10.290.10">
    <property type="entry name" value="RNA-binding S4 domain"/>
    <property type="match status" value="1"/>
</dbReference>
<evidence type="ECO:0000256" key="1">
    <source>
        <dbReference type="ARBA" id="ARBA00007465"/>
    </source>
</evidence>
<evidence type="ECO:0000256" key="6">
    <source>
        <dbReference type="PROSITE-ProRule" id="PRU00182"/>
    </source>
</evidence>
<keyword evidence="2 6" id="KW-0699">rRNA-binding</keyword>
<dbReference type="Pfam" id="PF01479">
    <property type="entry name" value="S4"/>
    <property type="match status" value="1"/>
</dbReference>
<dbReference type="SMART" id="SM00363">
    <property type="entry name" value="S4"/>
    <property type="match status" value="1"/>
</dbReference>
<dbReference type="PANTHER" id="PTHR11831:SF5">
    <property type="entry name" value="40S RIBOSOMAL PROTEIN S9"/>
    <property type="match status" value="1"/>
</dbReference>
<gene>
    <name evidence="11" type="ORF">J8273_6531</name>
</gene>
<dbReference type="InterPro" id="IPR036986">
    <property type="entry name" value="S4_RNA-bd_sf"/>
</dbReference>
<feature type="domain" description="Small ribosomal subunit protein uS4 N-terminal" evidence="10">
    <location>
        <begin position="8"/>
        <end position="108"/>
    </location>
</feature>
<evidence type="ECO:0000256" key="5">
    <source>
        <dbReference type="ARBA" id="ARBA00023274"/>
    </source>
</evidence>
<dbReference type="Pfam" id="PF00163">
    <property type="entry name" value="Ribosomal_S4"/>
    <property type="match status" value="1"/>
</dbReference>
<name>A0A8J6AUB0_9EUKA</name>
<organism evidence="11 12">
    <name type="scientific">Carpediemonas membranifera</name>
    <dbReference type="NCBI Taxonomy" id="201153"/>
    <lineage>
        <taxon>Eukaryota</taxon>
        <taxon>Metamonada</taxon>
        <taxon>Carpediemonas-like organisms</taxon>
        <taxon>Carpediemonas</taxon>
    </lineage>
</organism>
<protein>
    <submittedName>
        <fullName evidence="11">Ribosomal protein S4/S9, eukaryotic/archaeal</fullName>
    </submittedName>
</protein>
<dbReference type="GO" id="GO:0019843">
    <property type="term" value="F:rRNA binding"/>
    <property type="evidence" value="ECO:0007669"/>
    <property type="project" value="UniProtKB-KW"/>
</dbReference>
<dbReference type="SMART" id="SM01390">
    <property type="entry name" value="Ribosomal_S4"/>
    <property type="match status" value="1"/>
</dbReference>
<dbReference type="AlphaFoldDB" id="A0A8J6AUB0"/>
<evidence type="ECO:0000256" key="8">
    <source>
        <dbReference type="SAM" id="MobiDB-lite"/>
    </source>
</evidence>
<keyword evidence="4 7" id="KW-0689">Ribosomal protein</keyword>
<evidence type="ECO:0000313" key="11">
    <source>
        <dbReference type="EMBL" id="KAG9391755.1"/>
    </source>
</evidence>
<feature type="region of interest" description="Disordered" evidence="8">
    <location>
        <begin position="171"/>
        <end position="192"/>
    </location>
</feature>
<keyword evidence="3 6" id="KW-0694">RNA-binding</keyword>
<dbReference type="PROSITE" id="PS00632">
    <property type="entry name" value="RIBOSOMAL_S4"/>
    <property type="match status" value="1"/>
</dbReference>
<sequence>MPKVSAHRSYSKVNQTPRRPFEADRLAAELKLCGQYGLRNKKEIWRVQKSVSSIRSAARELLTLDEHHSRRQFEGEALLDRLHRLGVLSADKNKLDYVLSLKLEDFLDRRLQTIIYKAGLAKSIHHARCLILQRHVRVGDQLVTSPSFLVRLDSQKHIDFAEASPYANGRPGRVARKKAGRGAAAEDEEDDM</sequence>
<comment type="similarity">
    <text evidence="1 7">Belongs to the universal ribosomal protein uS4 family.</text>
</comment>
<evidence type="ECO:0000256" key="3">
    <source>
        <dbReference type="ARBA" id="ARBA00022884"/>
    </source>
</evidence>
<dbReference type="InterPro" id="IPR018079">
    <property type="entry name" value="Ribosomal_uS4_CS"/>
</dbReference>
<dbReference type="NCBIfam" id="TIGR01018">
    <property type="entry name" value="uS4_arch"/>
    <property type="match status" value="1"/>
</dbReference>